<accession>A0A5C7J4E0</accession>
<reference evidence="2 3" key="1">
    <citation type="submission" date="2018-09" db="EMBL/GenBank/DDBJ databases">
        <title>Metagenome Assembled Genomes from an Advanced Water Purification Facility.</title>
        <authorList>
            <person name="Stamps B.W."/>
            <person name="Spear J.R."/>
        </authorList>
    </citation>
    <scope>NUCLEOTIDE SEQUENCE [LARGE SCALE GENOMIC DNA]</scope>
    <source>
        <strain evidence="2">Bin_63_2</strain>
    </source>
</reference>
<feature type="transmembrane region" description="Helical" evidence="1">
    <location>
        <begin position="58"/>
        <end position="78"/>
    </location>
</feature>
<dbReference type="Pfam" id="PF08570">
    <property type="entry name" value="DUF1761"/>
    <property type="match status" value="1"/>
</dbReference>
<comment type="caution">
    <text evidence="2">The sequence shown here is derived from an EMBL/GenBank/DDBJ whole genome shotgun (WGS) entry which is preliminary data.</text>
</comment>
<evidence type="ECO:0000313" key="2">
    <source>
        <dbReference type="EMBL" id="TXG76353.1"/>
    </source>
</evidence>
<feature type="transmembrane region" description="Helical" evidence="1">
    <location>
        <begin position="119"/>
        <end position="140"/>
    </location>
</feature>
<feature type="transmembrane region" description="Helical" evidence="1">
    <location>
        <begin position="6"/>
        <end position="26"/>
    </location>
</feature>
<sequence length="141" mass="15765">METISVNYFAIVVGAVLSMAIGAVWYGPLFGKKWLEIVGATAEDLEARKKMQAAAGPLYVVQFVLTLFQVLVLAHLIADTTRVGGLERSLWIWAAFVIPTLAGAVMWTNEEGRRKWARFLIQGGYQLTIFIVFGLLLQFWK</sequence>
<evidence type="ECO:0000256" key="1">
    <source>
        <dbReference type="SAM" id="Phobius"/>
    </source>
</evidence>
<dbReference type="AlphaFoldDB" id="A0A5C7J4E0"/>
<gene>
    <name evidence="2" type="ORF">E6Q11_04740</name>
</gene>
<keyword evidence="1" id="KW-0472">Membrane</keyword>
<proteinExistence type="predicted"/>
<evidence type="ECO:0000313" key="3">
    <source>
        <dbReference type="Proteomes" id="UP000321026"/>
    </source>
</evidence>
<dbReference type="InterPro" id="IPR013879">
    <property type="entry name" value="DUF1761"/>
</dbReference>
<feature type="transmembrane region" description="Helical" evidence="1">
    <location>
        <begin position="90"/>
        <end position="107"/>
    </location>
</feature>
<name>A0A5C7J4E0_9BACT</name>
<keyword evidence="1" id="KW-0812">Transmembrane</keyword>
<protein>
    <submittedName>
        <fullName evidence="2">DUF1761 domain-containing protein</fullName>
    </submittedName>
</protein>
<keyword evidence="1" id="KW-1133">Transmembrane helix</keyword>
<dbReference type="EMBL" id="SSDS01000075">
    <property type="protein sequence ID" value="TXG76353.1"/>
    <property type="molecule type" value="Genomic_DNA"/>
</dbReference>
<dbReference type="Proteomes" id="UP000321026">
    <property type="component" value="Unassembled WGS sequence"/>
</dbReference>
<organism evidence="2 3">
    <name type="scientific">Candidatus Dojkabacteria bacterium</name>
    <dbReference type="NCBI Taxonomy" id="2099670"/>
    <lineage>
        <taxon>Bacteria</taxon>
        <taxon>Candidatus Dojkabacteria</taxon>
    </lineage>
</organism>